<keyword evidence="3" id="KW-1185">Reference proteome</keyword>
<protein>
    <submittedName>
        <fullName evidence="2">Uncharacterized protein</fullName>
    </submittedName>
</protein>
<dbReference type="RefSeq" id="XP_018136788.1">
    <property type="nucleotide sequence ID" value="XM_018289199.1"/>
</dbReference>
<dbReference type="EMBL" id="LSBJ02000014">
    <property type="protein sequence ID" value="OAQ58669.1"/>
    <property type="molecule type" value="Genomic_DNA"/>
</dbReference>
<feature type="transmembrane region" description="Helical" evidence="1">
    <location>
        <begin position="91"/>
        <end position="114"/>
    </location>
</feature>
<feature type="transmembrane region" description="Helical" evidence="1">
    <location>
        <begin position="57"/>
        <end position="79"/>
    </location>
</feature>
<evidence type="ECO:0000313" key="3">
    <source>
        <dbReference type="Proteomes" id="UP000078397"/>
    </source>
</evidence>
<comment type="caution">
    <text evidence="2">The sequence shown here is derived from an EMBL/GenBank/DDBJ whole genome shotgun (WGS) entry which is preliminary data.</text>
</comment>
<dbReference type="AlphaFoldDB" id="A0A179F0J1"/>
<feature type="transmembrane region" description="Helical" evidence="1">
    <location>
        <begin position="25"/>
        <end position="45"/>
    </location>
</feature>
<keyword evidence="1" id="KW-1133">Transmembrane helix</keyword>
<dbReference type="Proteomes" id="UP000078397">
    <property type="component" value="Unassembled WGS sequence"/>
</dbReference>
<dbReference type="KEGG" id="pchm:VFPPC_10904"/>
<reference evidence="2 3" key="1">
    <citation type="journal article" date="2016" name="PLoS Pathog.">
        <title>Biosynthesis of antibiotic leucinostatins in bio-control fungus Purpureocillium lilacinum and their inhibition on phytophthora revealed by genome mining.</title>
        <authorList>
            <person name="Wang G."/>
            <person name="Liu Z."/>
            <person name="Lin R."/>
            <person name="Li E."/>
            <person name="Mao Z."/>
            <person name="Ling J."/>
            <person name="Yang Y."/>
            <person name="Yin W.B."/>
            <person name="Xie B."/>
        </authorList>
    </citation>
    <scope>NUCLEOTIDE SEQUENCE [LARGE SCALE GENOMIC DNA]</scope>
    <source>
        <strain evidence="2">170</strain>
    </source>
</reference>
<feature type="transmembrane region" description="Helical" evidence="1">
    <location>
        <begin position="134"/>
        <end position="156"/>
    </location>
</feature>
<sequence length="264" mass="30361">MASFRDSCGTKLKGLGKPNEKVRRYARWIVFVRVPVAFFSAAASGKHVTEEAHRRQVALHWVAVLLSITDWVPYFLYTVDRWPHLRGVRQWLMMQLFWATPAIAIGSISFHVAWVYLATVDRPDFLSGPGAAMFALWLLGCTTAEQLLITLGWLYYTFLPGIRSRTPYEPVLNVVNPVHVPIDTEVDNTDVSERGGQLARLYRSQQSPDNNDRQSLTYVIQERRELVSEHVDIVMPVREHSESIVRSSVANRCLERQVKRIWRI</sequence>
<accession>A0A179F0J1</accession>
<keyword evidence="1" id="KW-0472">Membrane</keyword>
<proteinExistence type="predicted"/>
<evidence type="ECO:0000256" key="1">
    <source>
        <dbReference type="SAM" id="Phobius"/>
    </source>
</evidence>
<gene>
    <name evidence="2" type="ORF">VFPPC_10904</name>
</gene>
<keyword evidence="1" id="KW-0812">Transmembrane</keyword>
<organism evidence="2 3">
    <name type="scientific">Pochonia chlamydosporia 170</name>
    <dbReference type="NCBI Taxonomy" id="1380566"/>
    <lineage>
        <taxon>Eukaryota</taxon>
        <taxon>Fungi</taxon>
        <taxon>Dikarya</taxon>
        <taxon>Ascomycota</taxon>
        <taxon>Pezizomycotina</taxon>
        <taxon>Sordariomycetes</taxon>
        <taxon>Hypocreomycetidae</taxon>
        <taxon>Hypocreales</taxon>
        <taxon>Clavicipitaceae</taxon>
        <taxon>Pochonia</taxon>
    </lineage>
</organism>
<evidence type="ECO:0000313" key="2">
    <source>
        <dbReference type="EMBL" id="OAQ58669.1"/>
    </source>
</evidence>
<name>A0A179F0J1_METCM</name>
<dbReference type="GeneID" id="28853193"/>